<keyword evidence="2" id="KW-1185">Reference proteome</keyword>
<gene>
    <name evidence="1" type="ORF">LJ656_11035</name>
</gene>
<name>A0ABS8JT90_9BURK</name>
<dbReference type="RefSeq" id="WP_230509466.1">
    <property type="nucleotide sequence ID" value="NZ_JAJITD010000005.1"/>
</dbReference>
<evidence type="ECO:0000313" key="2">
    <source>
        <dbReference type="Proteomes" id="UP001431019"/>
    </source>
</evidence>
<dbReference type="EMBL" id="JAJITD010000005">
    <property type="protein sequence ID" value="MCC8393125.1"/>
    <property type="molecule type" value="Genomic_DNA"/>
</dbReference>
<evidence type="ECO:0000313" key="1">
    <source>
        <dbReference type="EMBL" id="MCC8393125.1"/>
    </source>
</evidence>
<dbReference type="Proteomes" id="UP001431019">
    <property type="component" value="Unassembled WGS sequence"/>
</dbReference>
<accession>A0ABS8JT90</accession>
<organism evidence="1 2">
    <name type="scientific">Paraburkholderia sejongensis</name>
    <dbReference type="NCBI Taxonomy" id="2886946"/>
    <lineage>
        <taxon>Bacteria</taxon>
        <taxon>Pseudomonadati</taxon>
        <taxon>Pseudomonadota</taxon>
        <taxon>Betaproteobacteria</taxon>
        <taxon>Burkholderiales</taxon>
        <taxon>Burkholderiaceae</taxon>
        <taxon>Paraburkholderia</taxon>
    </lineage>
</organism>
<comment type="caution">
    <text evidence="1">The sequence shown here is derived from an EMBL/GenBank/DDBJ whole genome shotgun (WGS) entry which is preliminary data.</text>
</comment>
<protein>
    <submittedName>
        <fullName evidence="1">Uncharacterized protein</fullName>
    </submittedName>
</protein>
<sequence length="202" mass="21352">MRAISGWGQAGRTLGALGCATLLAGGVFPQTGFAQSEPVSAAAVQAALRQADVVHMQVRVVAIDPAHNNVTLRSPHGQLADVDVNPAIADISRLRVGDRLNVAYQQALLMHVDKLAARGVRERVETTVALPASGGSASSVHRVRVVATVVHIDRDKRLLTLRGPKHQQVLHAAREIPLADLRVGDSVRAEFVSAVAVALAKE</sequence>
<reference evidence="1 2" key="1">
    <citation type="submission" date="2021-11" db="EMBL/GenBank/DDBJ databases">
        <authorList>
            <person name="Oh E.-T."/>
            <person name="Kim S.-B."/>
        </authorList>
    </citation>
    <scope>NUCLEOTIDE SEQUENCE [LARGE SCALE GENOMIC DNA]</scope>
    <source>
        <strain evidence="1 2">MMS20-SJTR3</strain>
    </source>
</reference>
<proteinExistence type="predicted"/>